<dbReference type="Proteomes" id="UP000004816">
    <property type="component" value="Unassembled WGS sequence"/>
</dbReference>
<organism evidence="2 3">
    <name type="scientific">Segniliparus rugosus (strain ATCC BAA-974 / DSM 45345 / CCUG 50838 / CIP 108380 / JCM 13579 / CDC 945)</name>
    <dbReference type="NCBI Taxonomy" id="679197"/>
    <lineage>
        <taxon>Bacteria</taxon>
        <taxon>Bacillati</taxon>
        <taxon>Actinomycetota</taxon>
        <taxon>Actinomycetes</taxon>
        <taxon>Mycobacteriales</taxon>
        <taxon>Segniliparaceae</taxon>
        <taxon>Segniliparus</taxon>
    </lineage>
</organism>
<evidence type="ECO:0000313" key="3">
    <source>
        <dbReference type="Proteomes" id="UP000004816"/>
    </source>
</evidence>
<protein>
    <submittedName>
        <fullName evidence="2">Uncharacterized protein</fullName>
    </submittedName>
</protein>
<evidence type="ECO:0000313" key="2">
    <source>
        <dbReference type="EMBL" id="EFV13677.2"/>
    </source>
</evidence>
<dbReference type="AlphaFoldDB" id="E5XPS9"/>
<gene>
    <name evidence="2" type="ORF">HMPREF9336_01501</name>
</gene>
<reference evidence="2 3" key="1">
    <citation type="journal article" date="2011" name="Stand. Genomic Sci.">
        <title>High quality draft genome sequence of Segniliparus rugosus CDC 945(T)= (ATCC BAA-974(T)).</title>
        <authorList>
            <person name="Earl A.M."/>
            <person name="Desjardins C.A."/>
            <person name="Fitzgerald M.G."/>
            <person name="Arachchi H.M."/>
            <person name="Zeng Q."/>
            <person name="Mehta T."/>
            <person name="Griggs A."/>
            <person name="Birren B.W."/>
            <person name="Toney N.C."/>
            <person name="Carr J."/>
            <person name="Posey J."/>
            <person name="Butler W.R."/>
        </authorList>
    </citation>
    <scope>NUCLEOTIDE SEQUENCE [LARGE SCALE GENOMIC DNA]</scope>
    <source>
        <strain evidence="3">ATCC BAA-974 / DSM 45345 / CCUG 50838 / CIP 108380 / JCM 13579 / CDC 945</strain>
    </source>
</reference>
<keyword evidence="1" id="KW-0732">Signal</keyword>
<dbReference type="eggNOG" id="ENOG50323TQ">
    <property type="taxonomic scope" value="Bacteria"/>
</dbReference>
<dbReference type="STRING" id="679197.HMPREF9336_01501"/>
<feature type="signal peptide" evidence="1">
    <location>
        <begin position="1"/>
        <end position="22"/>
    </location>
</feature>
<name>E5XPS9_SEGRC</name>
<evidence type="ECO:0000256" key="1">
    <source>
        <dbReference type="SAM" id="SignalP"/>
    </source>
</evidence>
<sequence>MLEGSFMRPIFRAMALAGSVIAATTGLAPLAGAKPDEPKNPYPDITRYVKQDFEGYRVAGQRGVWFSTPSGLDCGIWEDGSFGCTGAIPDSPAGTNQIGWFTGDNAPHFDNTKQLRFSNEEGEAQRVLPTDNYLELGGSKCATTPEGGVFCTRNGYTQFLIAGDKTYINDSWRK</sequence>
<dbReference type="EMBL" id="ACZI02000003">
    <property type="protein sequence ID" value="EFV13677.2"/>
    <property type="molecule type" value="Genomic_DNA"/>
</dbReference>
<proteinExistence type="predicted"/>
<comment type="caution">
    <text evidence="2">The sequence shown here is derived from an EMBL/GenBank/DDBJ whole genome shotgun (WGS) entry which is preliminary data.</text>
</comment>
<keyword evidence="3" id="KW-1185">Reference proteome</keyword>
<accession>E5XPS9</accession>
<feature type="chain" id="PRO_5038411647" evidence="1">
    <location>
        <begin position="23"/>
        <end position="174"/>
    </location>
</feature>
<dbReference type="HOGENOM" id="CLU_111099_0_0_11"/>